<organism evidence="2 3">
    <name type="scientific">Phocaeicola sartorii</name>
    <dbReference type="NCBI Taxonomy" id="671267"/>
    <lineage>
        <taxon>Bacteria</taxon>
        <taxon>Pseudomonadati</taxon>
        <taxon>Bacteroidota</taxon>
        <taxon>Bacteroidia</taxon>
        <taxon>Bacteroidales</taxon>
        <taxon>Bacteroidaceae</taxon>
        <taxon>Phocaeicola</taxon>
    </lineage>
</organism>
<protein>
    <submittedName>
        <fullName evidence="2">Uncharacterized protein</fullName>
    </submittedName>
</protein>
<reference evidence="2 3" key="1">
    <citation type="submission" date="2013-04" db="EMBL/GenBank/DDBJ databases">
        <title>The Genome Sequence of Bacteroides massiliensis dnLKV3.</title>
        <authorList>
            <consortium name="The Broad Institute Genomics Platform"/>
            <consortium name="The Broad Institute Genome Sequencing Center for Infectious Disease"/>
            <person name="Earl A."/>
            <person name="Xavier R."/>
            <person name="Kuhn K."/>
            <person name="Stappenbeck T."/>
            <person name="Walker B."/>
            <person name="Young S."/>
            <person name="Zeng Q."/>
            <person name="Gargeya S."/>
            <person name="Fitzgerald M."/>
            <person name="Haas B."/>
            <person name="Abouelleil A."/>
            <person name="Allen A.W."/>
            <person name="Alvarado L."/>
            <person name="Arachchi H.M."/>
            <person name="Berlin A.M."/>
            <person name="Chapman S.B."/>
            <person name="Gainer-Dewar J."/>
            <person name="Goldberg J."/>
            <person name="Griggs A."/>
            <person name="Gujja S."/>
            <person name="Hansen M."/>
            <person name="Howarth C."/>
            <person name="Imamovic A."/>
            <person name="Ireland A."/>
            <person name="Larimer J."/>
            <person name="McCowan C."/>
            <person name="Murphy C."/>
            <person name="Pearson M."/>
            <person name="Poon T.W."/>
            <person name="Priest M."/>
            <person name="Roberts A."/>
            <person name="Saif S."/>
            <person name="Shea T."/>
            <person name="Sisk P."/>
            <person name="Sykes S."/>
            <person name="Wortman J."/>
            <person name="Nusbaum C."/>
            <person name="Birren B."/>
        </authorList>
    </citation>
    <scope>NUCLEOTIDE SEQUENCE [LARGE SCALE GENOMIC DNA]</scope>
    <source>
        <strain evidence="3">dnLKV3</strain>
    </source>
</reference>
<evidence type="ECO:0000256" key="1">
    <source>
        <dbReference type="SAM" id="Phobius"/>
    </source>
</evidence>
<dbReference type="AlphaFoldDB" id="R9IGJ3"/>
<accession>R9IGJ3</accession>
<keyword evidence="1" id="KW-0472">Membrane</keyword>
<comment type="caution">
    <text evidence="2">The sequence shown here is derived from an EMBL/GenBank/DDBJ whole genome shotgun (WGS) entry which is preliminary data.</text>
</comment>
<name>R9IGJ3_9BACT</name>
<sequence length="70" mass="8363">MKLSEILCTYNREVAYLLSERDNVNALYLCDELYNYLKFHPKEKTMINYAAFRILLLNYISTILFVDPFS</sequence>
<evidence type="ECO:0000313" key="2">
    <source>
        <dbReference type="EMBL" id="EOS12484.1"/>
    </source>
</evidence>
<proteinExistence type="predicted"/>
<gene>
    <name evidence="2" type="ORF">C802_02303</name>
</gene>
<dbReference type="HOGENOM" id="CLU_2749362_0_0_10"/>
<keyword evidence="1" id="KW-1133">Transmembrane helix</keyword>
<feature type="transmembrane region" description="Helical" evidence="1">
    <location>
        <begin position="46"/>
        <end position="66"/>
    </location>
</feature>
<evidence type="ECO:0000313" key="3">
    <source>
        <dbReference type="Proteomes" id="UP000014200"/>
    </source>
</evidence>
<dbReference type="Proteomes" id="UP000014200">
    <property type="component" value="Unassembled WGS sequence"/>
</dbReference>
<dbReference type="STRING" id="1235788.C802_02303"/>
<dbReference type="EMBL" id="ASSP01000014">
    <property type="protein sequence ID" value="EOS12484.1"/>
    <property type="molecule type" value="Genomic_DNA"/>
</dbReference>
<keyword evidence="1" id="KW-0812">Transmembrane</keyword>
<keyword evidence="3" id="KW-1185">Reference proteome</keyword>